<name>A0A9J6CHD4_POLVA</name>
<comment type="similarity">
    <text evidence="2">Belongs to the PBP/GOBP family.</text>
</comment>
<dbReference type="CDD" id="cd23992">
    <property type="entry name" value="PBP_GOBP"/>
    <property type="match status" value="1"/>
</dbReference>
<organism evidence="7 8">
    <name type="scientific">Polypedilum vanderplanki</name>
    <name type="common">Sleeping chironomid midge</name>
    <dbReference type="NCBI Taxonomy" id="319348"/>
    <lineage>
        <taxon>Eukaryota</taxon>
        <taxon>Metazoa</taxon>
        <taxon>Ecdysozoa</taxon>
        <taxon>Arthropoda</taxon>
        <taxon>Hexapoda</taxon>
        <taxon>Insecta</taxon>
        <taxon>Pterygota</taxon>
        <taxon>Neoptera</taxon>
        <taxon>Endopterygota</taxon>
        <taxon>Diptera</taxon>
        <taxon>Nematocera</taxon>
        <taxon>Chironomoidea</taxon>
        <taxon>Chironomidae</taxon>
        <taxon>Chironominae</taxon>
        <taxon>Polypedilum</taxon>
        <taxon>Polypedilum</taxon>
    </lineage>
</organism>
<accession>A0A9J6CHD4</accession>
<dbReference type="InterPro" id="IPR036728">
    <property type="entry name" value="PBP_GOBP_sf"/>
</dbReference>
<evidence type="ECO:0000256" key="6">
    <source>
        <dbReference type="SAM" id="SignalP"/>
    </source>
</evidence>
<feature type="signal peptide" evidence="6">
    <location>
        <begin position="1"/>
        <end position="22"/>
    </location>
</feature>
<dbReference type="SMART" id="SM00708">
    <property type="entry name" value="PhBP"/>
    <property type="match status" value="1"/>
</dbReference>
<dbReference type="SUPFAM" id="SSF47565">
    <property type="entry name" value="Insect pheromone/odorant-binding proteins"/>
    <property type="match status" value="1"/>
</dbReference>
<evidence type="ECO:0000256" key="5">
    <source>
        <dbReference type="SAM" id="Coils"/>
    </source>
</evidence>
<evidence type="ECO:0008006" key="9">
    <source>
        <dbReference type="Google" id="ProtNLM"/>
    </source>
</evidence>
<evidence type="ECO:0000256" key="3">
    <source>
        <dbReference type="ARBA" id="ARBA00022525"/>
    </source>
</evidence>
<gene>
    <name evidence="7" type="ORF">PVAND_010801</name>
</gene>
<evidence type="ECO:0000313" key="8">
    <source>
        <dbReference type="Proteomes" id="UP001107558"/>
    </source>
</evidence>
<dbReference type="OrthoDB" id="6595846at2759"/>
<keyword evidence="5" id="KW-0175">Coiled coil</keyword>
<feature type="chain" id="PRO_5039939778" description="Odorant binding protein" evidence="6">
    <location>
        <begin position="23"/>
        <end position="146"/>
    </location>
</feature>
<dbReference type="Gene3D" id="1.10.238.20">
    <property type="entry name" value="Pheromone/general odorant binding protein domain"/>
    <property type="match status" value="1"/>
</dbReference>
<evidence type="ECO:0000256" key="1">
    <source>
        <dbReference type="ARBA" id="ARBA00004613"/>
    </source>
</evidence>
<protein>
    <recommendedName>
        <fullName evidence="9">Odorant binding protein</fullName>
    </recommendedName>
</protein>
<dbReference type="GO" id="GO:0005615">
    <property type="term" value="C:extracellular space"/>
    <property type="evidence" value="ECO:0007669"/>
    <property type="project" value="TreeGrafter"/>
</dbReference>
<dbReference type="AlphaFoldDB" id="A0A9J6CHD4"/>
<reference evidence="7" key="1">
    <citation type="submission" date="2021-03" db="EMBL/GenBank/DDBJ databases">
        <title>Chromosome level genome of the anhydrobiotic midge Polypedilum vanderplanki.</title>
        <authorList>
            <person name="Yoshida Y."/>
            <person name="Kikawada T."/>
            <person name="Gusev O."/>
        </authorList>
    </citation>
    <scope>NUCLEOTIDE SEQUENCE</scope>
    <source>
        <strain evidence="7">NIAS01</strain>
        <tissue evidence="7">Whole body or cell culture</tissue>
    </source>
</reference>
<comment type="subcellular location">
    <subcellularLocation>
        <location evidence="1">Secreted</location>
    </subcellularLocation>
</comment>
<dbReference type="GO" id="GO:0007608">
    <property type="term" value="P:sensory perception of smell"/>
    <property type="evidence" value="ECO:0007669"/>
    <property type="project" value="TreeGrafter"/>
</dbReference>
<sequence>MKIFYNLAIAVSMMLLASNVKAMTKDEAKEMMKSMAEECRKKEAASEAELEKMINEEYPTSKEGKCMIHCLQEQYGVTQDGVYQKDTVKSLIEMMAGDDENKRAAAEDIAEECKSKTDSDKCEQAILIGKCLEEGGKKRGFKAPGE</sequence>
<feature type="coiled-coil region" evidence="5">
    <location>
        <begin position="25"/>
        <end position="56"/>
    </location>
</feature>
<evidence type="ECO:0000256" key="4">
    <source>
        <dbReference type="ARBA" id="ARBA00022729"/>
    </source>
</evidence>
<keyword evidence="4 6" id="KW-0732">Signal</keyword>
<keyword evidence="3" id="KW-0964">Secreted</keyword>
<dbReference type="GO" id="GO:0005549">
    <property type="term" value="F:odorant binding"/>
    <property type="evidence" value="ECO:0007669"/>
    <property type="project" value="InterPro"/>
</dbReference>
<dbReference type="EMBL" id="JADBJN010000001">
    <property type="protein sequence ID" value="KAG5681357.1"/>
    <property type="molecule type" value="Genomic_DNA"/>
</dbReference>
<dbReference type="InterPro" id="IPR006170">
    <property type="entry name" value="PBP/GOBP"/>
</dbReference>
<evidence type="ECO:0000313" key="7">
    <source>
        <dbReference type="EMBL" id="KAG5681357.1"/>
    </source>
</evidence>
<dbReference type="Pfam" id="PF01395">
    <property type="entry name" value="PBP_GOBP"/>
    <property type="match status" value="1"/>
</dbReference>
<proteinExistence type="inferred from homology"/>
<dbReference type="PANTHER" id="PTHR11857:SF42">
    <property type="entry name" value="GENERAL ODORANT-BINDING PROTEIN 19D-RELATED"/>
    <property type="match status" value="1"/>
</dbReference>
<evidence type="ECO:0000256" key="2">
    <source>
        <dbReference type="ARBA" id="ARBA00008098"/>
    </source>
</evidence>
<dbReference type="Proteomes" id="UP001107558">
    <property type="component" value="Chromosome 1"/>
</dbReference>
<dbReference type="PANTHER" id="PTHR11857">
    <property type="entry name" value="ODORANT BINDING PROTEIN-RELATED"/>
    <property type="match status" value="1"/>
</dbReference>
<keyword evidence="8" id="KW-1185">Reference proteome</keyword>
<comment type="caution">
    <text evidence="7">The sequence shown here is derived from an EMBL/GenBank/DDBJ whole genome shotgun (WGS) entry which is preliminary data.</text>
</comment>